<reference evidence="7" key="1">
    <citation type="submission" date="2013-07" db="EMBL/GenBank/DDBJ databases">
        <title>The genome of Eucalyptus grandis.</title>
        <authorList>
            <person name="Schmutz J."/>
            <person name="Hayes R."/>
            <person name="Myburg A."/>
            <person name="Tuskan G."/>
            <person name="Grattapaglia D."/>
            <person name="Rokhsar D.S."/>
        </authorList>
    </citation>
    <scope>NUCLEOTIDE SEQUENCE</scope>
    <source>
        <tissue evidence="7">Leaf extractions</tissue>
    </source>
</reference>
<feature type="region of interest" description="Disordered" evidence="5">
    <location>
        <begin position="950"/>
        <end position="1003"/>
    </location>
</feature>
<dbReference type="PRINTS" id="PR00364">
    <property type="entry name" value="DISEASERSIST"/>
</dbReference>
<dbReference type="InterPro" id="IPR044974">
    <property type="entry name" value="Disease_R_plants"/>
</dbReference>
<dbReference type="FunFam" id="3.40.50.10140:FF:000007">
    <property type="entry name" value="Disease resistance protein (TIR-NBS-LRR class)"/>
    <property type="match status" value="1"/>
</dbReference>
<proteinExistence type="predicted"/>
<dbReference type="Gramene" id="KCW58810">
    <property type="protein sequence ID" value="KCW58810"/>
    <property type="gene ID" value="EUGRSUZ_H01446"/>
</dbReference>
<dbReference type="Pfam" id="PF23286">
    <property type="entry name" value="LRR_13"/>
    <property type="match status" value="1"/>
</dbReference>
<dbReference type="InterPro" id="IPR036390">
    <property type="entry name" value="WH_DNA-bd_sf"/>
</dbReference>
<dbReference type="PANTHER" id="PTHR11017">
    <property type="entry name" value="LEUCINE-RICH REPEAT-CONTAINING PROTEIN"/>
    <property type="match status" value="1"/>
</dbReference>
<dbReference type="eggNOG" id="ENOG502R4BG">
    <property type="taxonomic scope" value="Eukaryota"/>
</dbReference>
<dbReference type="AlphaFoldDB" id="A0A059AZE7"/>
<keyword evidence="1" id="KW-0433">Leucine-rich repeat</keyword>
<dbReference type="InterPro" id="IPR058192">
    <property type="entry name" value="WHD_ROQ1-like"/>
</dbReference>
<dbReference type="EMBL" id="KK198760">
    <property type="protein sequence ID" value="KCW58810.1"/>
    <property type="molecule type" value="Genomic_DNA"/>
</dbReference>
<dbReference type="Pfam" id="PF00931">
    <property type="entry name" value="NB-ARC"/>
    <property type="match status" value="1"/>
</dbReference>
<dbReference type="InterPro" id="IPR000157">
    <property type="entry name" value="TIR_dom"/>
</dbReference>
<evidence type="ECO:0000313" key="7">
    <source>
        <dbReference type="EMBL" id="KCW58810.1"/>
    </source>
</evidence>
<dbReference type="InterPro" id="IPR032675">
    <property type="entry name" value="LRR_dom_sf"/>
</dbReference>
<keyword evidence="4" id="KW-0520">NAD</keyword>
<evidence type="ECO:0000256" key="5">
    <source>
        <dbReference type="SAM" id="MobiDB-lite"/>
    </source>
</evidence>
<dbReference type="SMART" id="SM00255">
    <property type="entry name" value="TIR"/>
    <property type="match status" value="1"/>
</dbReference>
<dbReference type="InterPro" id="IPR058546">
    <property type="entry name" value="RPS4B/Roq1-like_LRR"/>
</dbReference>
<evidence type="ECO:0000256" key="1">
    <source>
        <dbReference type="ARBA" id="ARBA00022614"/>
    </source>
</evidence>
<dbReference type="GO" id="GO:0007165">
    <property type="term" value="P:signal transduction"/>
    <property type="evidence" value="ECO:0007669"/>
    <property type="project" value="InterPro"/>
</dbReference>
<accession>A0A059AZE7</accession>
<dbReference type="SUPFAM" id="SSF52200">
    <property type="entry name" value="Toll/Interleukin receptor TIR domain"/>
    <property type="match status" value="1"/>
</dbReference>
<dbReference type="SUPFAM" id="SSF52540">
    <property type="entry name" value="P-loop containing nucleoside triphosphate hydrolases"/>
    <property type="match status" value="1"/>
</dbReference>
<dbReference type="GO" id="GO:0043531">
    <property type="term" value="F:ADP binding"/>
    <property type="evidence" value="ECO:0007669"/>
    <property type="project" value="InterPro"/>
</dbReference>
<organism evidence="7">
    <name type="scientific">Eucalyptus grandis</name>
    <name type="common">Flooded gum</name>
    <dbReference type="NCBI Taxonomy" id="71139"/>
    <lineage>
        <taxon>Eukaryota</taxon>
        <taxon>Viridiplantae</taxon>
        <taxon>Streptophyta</taxon>
        <taxon>Embryophyta</taxon>
        <taxon>Tracheophyta</taxon>
        <taxon>Spermatophyta</taxon>
        <taxon>Magnoliopsida</taxon>
        <taxon>eudicotyledons</taxon>
        <taxon>Gunneridae</taxon>
        <taxon>Pentapetalae</taxon>
        <taxon>rosids</taxon>
        <taxon>malvids</taxon>
        <taxon>Myrtales</taxon>
        <taxon>Myrtaceae</taxon>
        <taxon>Myrtoideae</taxon>
        <taxon>Eucalypteae</taxon>
        <taxon>Eucalyptus</taxon>
    </lineage>
</organism>
<dbReference type="PROSITE" id="PS50104">
    <property type="entry name" value="TIR"/>
    <property type="match status" value="1"/>
</dbReference>
<dbReference type="GO" id="GO:0006952">
    <property type="term" value="P:defense response"/>
    <property type="evidence" value="ECO:0007669"/>
    <property type="project" value="UniProtKB-KW"/>
</dbReference>
<keyword evidence="2" id="KW-0677">Repeat</keyword>
<evidence type="ECO:0000256" key="3">
    <source>
        <dbReference type="ARBA" id="ARBA00022821"/>
    </source>
</evidence>
<protein>
    <recommendedName>
        <fullName evidence="6">TIR domain-containing protein</fullName>
    </recommendedName>
</protein>
<evidence type="ECO:0000259" key="6">
    <source>
        <dbReference type="PROSITE" id="PS50104"/>
    </source>
</evidence>
<dbReference type="InterPro" id="IPR002182">
    <property type="entry name" value="NB-ARC"/>
</dbReference>
<dbReference type="InterPro" id="IPR035897">
    <property type="entry name" value="Toll_tir_struct_dom_sf"/>
</dbReference>
<dbReference type="Pfam" id="PF01582">
    <property type="entry name" value="TIR"/>
    <property type="match status" value="1"/>
</dbReference>
<dbReference type="InterPro" id="IPR042197">
    <property type="entry name" value="Apaf_helical"/>
</dbReference>
<dbReference type="PANTHER" id="PTHR11017:SF292">
    <property type="entry name" value="AAA+ ATPASE DOMAIN-CONTAINING PROTEIN"/>
    <property type="match status" value="1"/>
</dbReference>
<evidence type="ECO:0000256" key="2">
    <source>
        <dbReference type="ARBA" id="ARBA00022737"/>
    </source>
</evidence>
<dbReference type="SUPFAM" id="SSF46785">
    <property type="entry name" value="Winged helix' DNA-binding domain"/>
    <property type="match status" value="1"/>
</dbReference>
<dbReference type="InterPro" id="IPR027417">
    <property type="entry name" value="P-loop_NTPase"/>
</dbReference>
<dbReference type="Gene3D" id="1.10.8.430">
    <property type="entry name" value="Helical domain of apoptotic protease-activating factors"/>
    <property type="match status" value="1"/>
</dbReference>
<name>A0A059AZE7_EUCGR</name>
<dbReference type="InParanoid" id="A0A059AZE7"/>
<dbReference type="SUPFAM" id="SSF52058">
    <property type="entry name" value="L domain-like"/>
    <property type="match status" value="1"/>
</dbReference>
<dbReference type="Pfam" id="PF23282">
    <property type="entry name" value="WHD_ROQ1"/>
    <property type="match status" value="1"/>
</dbReference>
<dbReference type="Gene3D" id="3.40.50.10140">
    <property type="entry name" value="Toll/interleukin-1 receptor homology (TIR) domain"/>
    <property type="match status" value="1"/>
</dbReference>
<feature type="domain" description="TIR" evidence="6">
    <location>
        <begin position="6"/>
        <end position="172"/>
    </location>
</feature>
<gene>
    <name evidence="7" type="ORF">EUGRSUZ_H01446</name>
</gene>
<feature type="compositionally biased region" description="Basic and acidic residues" evidence="5">
    <location>
        <begin position="967"/>
        <end position="990"/>
    </location>
</feature>
<dbReference type="Gene3D" id="3.40.50.300">
    <property type="entry name" value="P-loop containing nucleotide triphosphate hydrolases"/>
    <property type="match status" value="1"/>
</dbReference>
<dbReference type="Gene3D" id="3.80.10.10">
    <property type="entry name" value="Ribonuclease Inhibitor"/>
    <property type="match status" value="1"/>
</dbReference>
<evidence type="ECO:0000256" key="4">
    <source>
        <dbReference type="ARBA" id="ARBA00023027"/>
    </source>
</evidence>
<keyword evidence="3" id="KW-0611">Plant defense</keyword>
<sequence length="1171" mass="134616">MASSKKNYDVFLSFRGTDVRNNFLSHLQAALDRNGIYTFVDSEELRKGKQISRALVRAIKESRVAIVIFSKDYASSWWCLEELVKIMECQARKELIALPLFYKVEPREVRRGRKAYGRAMAKHETKYGKDSETVKRWKKALFDAGNLSGWDFSDGDEAELIQCIIKELSIHLGRTLLHVANYPVGIDSRVEEVISLSQKESNDSDVLMIGLWGPGGIGKTAIAKAIYNAIEGQFQVSSFLEQVRENSNKSNGLVGLQEQLLSQILYPRLLTVCTKDGGISLIRERLCSKKILLVLDDVDHLDQLNALVGQGNWFGKGSRIFVTSRDRHLLTSSHCKNCVYEVKTLKNDEARDLFVWHAFPNSKKVEIREDLIDRALHFGSGLPLALEVLGTFLRGRNEPAWESALRKLSNSPDKYIDRVLKISFDGLEENEREIFLDFACFFKGKSIEYIKRVLDSRGFETTIGIEILIDRSLIRNEHGTLQMHDLVQLMGQNIVKQECTDDPGKRSRLWLLEDVQDILCEDTAIVLDLPTLKGGRTMIPKERTISPDAFRNMKMLRMLILKEVHSSSQDPIYLPNNLRWLEWSNPPFLEFGSVRKKLVGLDIQKSHIRQVDGKFKNFECLKYINFRQCKSLVSVPDLSSIPNLESLNLDECESLVEVHQSVACHDKLKFLSLQFCSNLSNFPHTLKAKSLQALDLFGCSKLKEFSDIPEKMEHLEELDLGWTAIKELPTSVENLVSVKIINLRKCKGLTTLPSSVYKLQNLEHLDLGCSNFVMFPENSEDSTNPNGNPGFRNLHQLHLDGCNLSEELLKMTCVDITLIGKEMPEWFLHCKYSSVSFMVPGDLSDKFLGIALCIVLGPKEGKAVDAAWKVDIDGQGWFLGTKYYRSMKSDSMWIRYFQRSKLHIEGELPRDDWSHFRVHLSVSKGRLIKWGFRPITEQEEDDLRIVLQNHQPNETNQSSEERDSEEDNWKDTKEKESSSEIDDESNKEKLSQPNETNWALEERDLEDDNWINTDEEESSSETEHESRKEHLFESLLNSCCADGACRSFNSKKKLILGSSYRQKRYSERLRTERHMLRERWCRFEYLIEKPHFSLMERGQEKERNFLAGVLPCSHQLKKGDKKRRGISERMFCHRSHRLSSGVFSTPSHLFKRCFSIVAYQDEAVRSHCTPS</sequence>